<evidence type="ECO:0008006" key="9">
    <source>
        <dbReference type="Google" id="ProtNLM"/>
    </source>
</evidence>
<sequence length="557" mass="63234">MSLKTGSSHLKGWYLCAFQHQTCLRPQPTQDTLEHFVKVYKTKIHFQPLPLFSLDRLEERLLDGPHFLLWSFMALTLMLSTHSFYDGQRTVARDFYTRKAEEVISILASEGDISPEVTQSLCLIALKHLNSQQVTRAWMTAGTAARLEALRVLSSNNTPSSTDDSVSRAHWSVFMLERLFVPTMPDAFGPGVPDFPISPPKPLAPQSTLLTTVPERAQTQPRTVLSSDPGIIGVHLRLVSIWGKLRSYLHSLRRGVTEKPWSPDSTQTKLNIELIEHEALIDSSYFLSKALLPSRTTAEISSHREYWDPFMASQIIWHAIHAVLNHPFVHLFLLRSSRDIPPSCLFLQQRIDMALFHTGSLFRILQSFMDLMNIVDPMVADFVAAAATVSWFFQFSADPKISRRAREELDKCDEFLSHVAETWPHVNQKVETLRKLEALANENRRQHSDEGSNIRFRSAWLWDLLNPKIQSTQNGSLHSGSGTSGASEKNPDSEMYLKSHFVMPLHDDQDSGQIRESMASGQDGMDSLFTMPGDLDLFNIELLSHDFFENGLWDQGY</sequence>
<keyword evidence="2" id="KW-0479">Metal-binding</keyword>
<evidence type="ECO:0000313" key="8">
    <source>
        <dbReference type="Proteomes" id="UP000251714"/>
    </source>
</evidence>
<dbReference type="GO" id="GO:0046872">
    <property type="term" value="F:metal ion binding"/>
    <property type="evidence" value="ECO:0007669"/>
    <property type="project" value="UniProtKB-KW"/>
</dbReference>
<keyword evidence="5" id="KW-0539">Nucleus</keyword>
<dbReference type="GO" id="GO:0005634">
    <property type="term" value="C:nucleus"/>
    <property type="evidence" value="ECO:0007669"/>
    <property type="project" value="UniProtKB-SubCell"/>
</dbReference>
<evidence type="ECO:0000313" key="7">
    <source>
        <dbReference type="EMBL" id="RBA09021.1"/>
    </source>
</evidence>
<keyword evidence="3" id="KW-0805">Transcription regulation</keyword>
<dbReference type="EMBL" id="PKMI01000094">
    <property type="protein sequence ID" value="RBA09021.1"/>
    <property type="molecule type" value="Genomic_DNA"/>
</dbReference>
<organism evidence="7 8">
    <name type="scientific">Gibberella intermedia</name>
    <name type="common">Bulb rot disease fungus</name>
    <name type="synonym">Fusarium proliferatum</name>
    <dbReference type="NCBI Taxonomy" id="948311"/>
    <lineage>
        <taxon>Eukaryota</taxon>
        <taxon>Fungi</taxon>
        <taxon>Dikarya</taxon>
        <taxon>Ascomycota</taxon>
        <taxon>Pezizomycotina</taxon>
        <taxon>Sordariomycetes</taxon>
        <taxon>Hypocreomycetidae</taxon>
        <taxon>Hypocreales</taxon>
        <taxon>Nectriaceae</taxon>
        <taxon>Fusarium</taxon>
        <taxon>Fusarium fujikuroi species complex</taxon>
    </lineage>
</organism>
<dbReference type="PANTHER" id="PTHR47338">
    <property type="entry name" value="ZN(II)2CYS6 TRANSCRIPTION FACTOR (EUROFUNG)-RELATED"/>
    <property type="match status" value="1"/>
</dbReference>
<dbReference type="PANTHER" id="PTHR47338:SF9">
    <property type="entry name" value="ZN(II)2CYS6 TRANSCRIPTION FACTOR (EUROFUNG)"/>
    <property type="match status" value="1"/>
</dbReference>
<proteinExistence type="predicted"/>
<comment type="caution">
    <text evidence="7">The sequence shown here is derived from an EMBL/GenBank/DDBJ whole genome shotgun (WGS) entry which is preliminary data.</text>
</comment>
<gene>
    <name evidence="7" type="ORF">FPRO05_07301</name>
</gene>
<evidence type="ECO:0000256" key="6">
    <source>
        <dbReference type="SAM" id="MobiDB-lite"/>
    </source>
</evidence>
<evidence type="ECO:0000256" key="1">
    <source>
        <dbReference type="ARBA" id="ARBA00004123"/>
    </source>
</evidence>
<feature type="compositionally biased region" description="Polar residues" evidence="6">
    <location>
        <begin position="472"/>
        <end position="487"/>
    </location>
</feature>
<evidence type="ECO:0000256" key="2">
    <source>
        <dbReference type="ARBA" id="ARBA00022723"/>
    </source>
</evidence>
<dbReference type="Proteomes" id="UP000251714">
    <property type="component" value="Unassembled WGS sequence"/>
</dbReference>
<reference evidence="7 8" key="1">
    <citation type="submission" date="2017-12" db="EMBL/GenBank/DDBJ databases">
        <title>Genome sequence of the mycotoxigenic crop pathogen Fusarium proliferatum, strain ITEM 2341 from Date Palm.</title>
        <authorList>
            <person name="Almiman B.F."/>
            <person name="Shittu T.A."/>
            <person name="Muthumeenakshi S."/>
            <person name="Baroncelli R."/>
            <person name="Sreenivasaprasada S."/>
        </authorList>
    </citation>
    <scope>NUCLEOTIDE SEQUENCE [LARGE SCALE GENOMIC DNA]</scope>
    <source>
        <strain evidence="7 8">ITEM 2341</strain>
    </source>
</reference>
<dbReference type="AlphaFoldDB" id="A0A365MKF2"/>
<feature type="region of interest" description="Disordered" evidence="6">
    <location>
        <begin position="472"/>
        <end position="492"/>
    </location>
</feature>
<evidence type="ECO:0000256" key="4">
    <source>
        <dbReference type="ARBA" id="ARBA00023163"/>
    </source>
</evidence>
<accession>A0A365MKF2</accession>
<name>A0A365MKF2_GIBIN</name>
<protein>
    <recommendedName>
        <fullName evidence="9">Transcription factor domain-containing protein</fullName>
    </recommendedName>
</protein>
<dbReference type="GO" id="GO:0000981">
    <property type="term" value="F:DNA-binding transcription factor activity, RNA polymerase II-specific"/>
    <property type="evidence" value="ECO:0007669"/>
    <property type="project" value="InterPro"/>
</dbReference>
<dbReference type="InterPro" id="IPR050815">
    <property type="entry name" value="TF_fung"/>
</dbReference>
<evidence type="ECO:0000256" key="5">
    <source>
        <dbReference type="ARBA" id="ARBA00023242"/>
    </source>
</evidence>
<keyword evidence="4" id="KW-0804">Transcription</keyword>
<comment type="subcellular location">
    <subcellularLocation>
        <location evidence="1">Nucleus</location>
    </subcellularLocation>
</comment>
<dbReference type="CDD" id="cd12148">
    <property type="entry name" value="fungal_TF_MHR"/>
    <property type="match status" value="1"/>
</dbReference>
<evidence type="ECO:0000256" key="3">
    <source>
        <dbReference type="ARBA" id="ARBA00023015"/>
    </source>
</evidence>